<evidence type="ECO:0000313" key="6">
    <source>
        <dbReference type="EMBL" id="KAF4381152.1"/>
    </source>
</evidence>
<feature type="chain" id="PRO_5033911706" description="CCHC-type domain-containing protein" evidence="3">
    <location>
        <begin position="18"/>
        <end position="642"/>
    </location>
</feature>
<feature type="region of interest" description="Disordered" evidence="2">
    <location>
        <begin position="397"/>
        <end position="444"/>
    </location>
</feature>
<evidence type="ECO:0000259" key="4">
    <source>
        <dbReference type="PROSITE" id="PS50158"/>
    </source>
</evidence>
<dbReference type="EMBL" id="JAATIQ010000154">
    <property type="protein sequence ID" value="KAF4376439.1"/>
    <property type="molecule type" value="Genomic_DNA"/>
</dbReference>
<evidence type="ECO:0000313" key="8">
    <source>
        <dbReference type="Proteomes" id="UP000583929"/>
    </source>
</evidence>
<dbReference type="AlphaFoldDB" id="A0A7J6GEA5"/>
<evidence type="ECO:0000256" key="3">
    <source>
        <dbReference type="SAM" id="SignalP"/>
    </source>
</evidence>
<reference evidence="7 8" key="1">
    <citation type="journal article" date="2020" name="bioRxiv">
        <title>Sequence and annotation of 42 cannabis genomes reveals extensive copy number variation in cannabinoid synthesis and pathogen resistance genes.</title>
        <authorList>
            <person name="Mckernan K.J."/>
            <person name="Helbert Y."/>
            <person name="Kane L.T."/>
            <person name="Ebling H."/>
            <person name="Zhang L."/>
            <person name="Liu B."/>
            <person name="Eaton Z."/>
            <person name="Mclaughlin S."/>
            <person name="Kingan S."/>
            <person name="Baybayan P."/>
            <person name="Concepcion G."/>
            <person name="Jordan M."/>
            <person name="Riva A."/>
            <person name="Barbazuk W."/>
            <person name="Harkins T."/>
        </authorList>
    </citation>
    <scope>NUCLEOTIDE SEQUENCE [LARGE SCALE GENOMIC DNA]</scope>
    <source>
        <strain evidence="7 8">cv. Jamaican Lion 4</strain>
        <strain evidence="5">Father</strain>
        <strain evidence="6">Mother</strain>
        <tissue evidence="6">Leaf</tissue>
    </source>
</reference>
<keyword evidence="1" id="KW-0863">Zinc-finger</keyword>
<gene>
    <name evidence="6" type="ORF">F8388_012074</name>
    <name evidence="5" type="ORF">G4B88_000127</name>
</gene>
<keyword evidence="1" id="KW-0479">Metal-binding</keyword>
<name>A0A7J6GEA5_CANSA</name>
<dbReference type="GO" id="GO:0008270">
    <property type="term" value="F:zinc ion binding"/>
    <property type="evidence" value="ECO:0007669"/>
    <property type="project" value="UniProtKB-KW"/>
</dbReference>
<keyword evidence="8" id="KW-1185">Reference proteome</keyword>
<feature type="signal peptide" evidence="3">
    <location>
        <begin position="1"/>
        <end position="17"/>
    </location>
</feature>
<dbReference type="Pfam" id="PF14111">
    <property type="entry name" value="DUF4283"/>
    <property type="match status" value="1"/>
</dbReference>
<organism evidence="6 7">
    <name type="scientific">Cannabis sativa</name>
    <name type="common">Hemp</name>
    <name type="synonym">Marijuana</name>
    <dbReference type="NCBI Taxonomy" id="3483"/>
    <lineage>
        <taxon>Eukaryota</taxon>
        <taxon>Viridiplantae</taxon>
        <taxon>Streptophyta</taxon>
        <taxon>Embryophyta</taxon>
        <taxon>Tracheophyta</taxon>
        <taxon>Spermatophyta</taxon>
        <taxon>Magnoliopsida</taxon>
        <taxon>eudicotyledons</taxon>
        <taxon>Gunneridae</taxon>
        <taxon>Pentapetalae</taxon>
        <taxon>rosids</taxon>
        <taxon>fabids</taxon>
        <taxon>Rosales</taxon>
        <taxon>Cannabaceae</taxon>
        <taxon>Cannabis</taxon>
    </lineage>
</organism>
<dbReference type="PROSITE" id="PS50158">
    <property type="entry name" value="ZF_CCHC"/>
    <property type="match status" value="1"/>
</dbReference>
<dbReference type="PANTHER" id="PTHR33710">
    <property type="entry name" value="BNAC02G09200D PROTEIN"/>
    <property type="match status" value="1"/>
</dbReference>
<comment type="caution">
    <text evidence="6">The sequence shown here is derived from an EMBL/GenBank/DDBJ whole genome shotgun (WGS) entry which is preliminary data.</text>
</comment>
<evidence type="ECO:0000256" key="1">
    <source>
        <dbReference type="PROSITE-ProRule" id="PRU00047"/>
    </source>
</evidence>
<feature type="domain" description="CCHC-type" evidence="4">
    <location>
        <begin position="147"/>
        <end position="162"/>
    </location>
</feature>
<evidence type="ECO:0000313" key="5">
    <source>
        <dbReference type="EMBL" id="KAF4376439.1"/>
    </source>
</evidence>
<dbReference type="EMBL" id="JAATIP010000063">
    <property type="protein sequence ID" value="KAF4381152.1"/>
    <property type="molecule type" value="Genomic_DNA"/>
</dbReference>
<evidence type="ECO:0000313" key="7">
    <source>
        <dbReference type="Proteomes" id="UP000525078"/>
    </source>
</evidence>
<dbReference type="InterPro" id="IPR001878">
    <property type="entry name" value="Znf_CCHC"/>
</dbReference>
<dbReference type="Gene3D" id="3.60.10.10">
    <property type="entry name" value="Endonuclease/exonuclease/phosphatase"/>
    <property type="match status" value="1"/>
</dbReference>
<dbReference type="Proteomes" id="UP000525078">
    <property type="component" value="Unassembled WGS sequence"/>
</dbReference>
<evidence type="ECO:0000256" key="2">
    <source>
        <dbReference type="SAM" id="MobiDB-lite"/>
    </source>
</evidence>
<dbReference type="InterPro" id="IPR025836">
    <property type="entry name" value="Zn_knuckle_CX2CX4HX4C"/>
</dbReference>
<proteinExistence type="predicted"/>
<keyword evidence="3" id="KW-0732">Signal</keyword>
<dbReference type="SUPFAM" id="SSF56219">
    <property type="entry name" value="DNase I-like"/>
    <property type="match status" value="1"/>
</dbReference>
<dbReference type="PANTHER" id="PTHR33710:SF62">
    <property type="entry name" value="DUF4283 DOMAIN PROTEIN"/>
    <property type="match status" value="1"/>
</dbReference>
<accession>A0A7J6GEA5</accession>
<dbReference type="Proteomes" id="UP000583929">
    <property type="component" value="Unassembled WGS sequence"/>
</dbReference>
<dbReference type="GO" id="GO:0003676">
    <property type="term" value="F:nucleic acid binding"/>
    <property type="evidence" value="ECO:0007669"/>
    <property type="project" value="InterPro"/>
</dbReference>
<sequence length="642" mass="71311">MFEFLILLGLMVMGERPVDVDELVNMTSKLGVDHEEEWEENEDAAVAFGAKSLVGKLISHRNIRENLFTTIFNRMWRGITDWTVKMNEDDGEEKLVRVTFKNVEDAKSVLGKQPWLFNGGLLILEKWPLSGQKYWIQFKFEHLPMLCFNCGIWGHEQKDCTSDLLRETDCAGNMVPKYGAWLKDDDPCPNGFVSAGVMNSTTHIEVGGHEGLERSPGSASGVHGGQPSHGGLSSVTEEEQTVMRSVGEGGTKIVEGAVNIQMVSGETNSHVASKEVKDNAGGSNVKQSIGPETCIGLSVRSTNVMDYNVISESTYAKSPEVENTENDKKKRKNGGANVTIDLEEVDRLRSKGKQVQQAPVGVEDNENFAIGVSIGEFRGSASSPGQRKKVSIKARARLAKNNGGSRERTVPVPERSQDHGGGLGGASLEADSLKEGSNGGSGIGEEKVQSFVSEVVGGRVRSAGAMEEFREVIDDCKLIDFSSSKTDLTWCNEHEVNPIMERLDRGLCNDEWLRCFVGADIKVLDWWASDHRPLVVEMPLGNGNQTEEHDRKKGRFHFEEAWCEEEQCKDIIEEQWREDVAVGSGVDFKLKTERVGFALANGRWDEEFIRNVFNETDADLILAIPFSDWEVDDKILWHYNIY</sequence>
<dbReference type="InterPro" id="IPR025558">
    <property type="entry name" value="DUF4283"/>
</dbReference>
<dbReference type="InterPro" id="IPR036691">
    <property type="entry name" value="Endo/exonu/phosph_ase_sf"/>
</dbReference>
<protein>
    <recommendedName>
        <fullName evidence="4">CCHC-type domain-containing protein</fullName>
    </recommendedName>
</protein>
<keyword evidence="1" id="KW-0862">Zinc</keyword>
<feature type="region of interest" description="Disordered" evidence="2">
    <location>
        <begin position="207"/>
        <end position="250"/>
    </location>
</feature>
<dbReference type="Pfam" id="PF14392">
    <property type="entry name" value="zf-CCHC_4"/>
    <property type="match status" value="1"/>
</dbReference>